<dbReference type="EMBL" id="UPPP01000127">
    <property type="protein sequence ID" value="VBB09546.1"/>
    <property type="molecule type" value="Genomic_DNA"/>
</dbReference>
<sequence>MGMHTFRAGAGRAVIRLPAELFPVEGFNGIHDELCTRVLLLHKEAKAAIVSLELTSLPTEEIGFLQKLVGVEAGLPPENVWICATHTFSAPHIRHEHSLKTETDRRKNVLLRQAIREALREAAFQAASGLTDARFGIGTGHCSVNVNRDIPTAQGWWLGNNESGLSDKSVTVLRFEKADGRPIAFLFSYGVQSSVMDGSIMADGGRLVSADLAGVACRYVEQEYDSSVTALFCVGAAGDQAPAYKARYMEPDKTGCLREQDIHEQGFLLAVLQGKRLGAAVVLTAQKIECSIPEDVLRLQKWVFKCPGQKMPQSIRDIRPATQYEYIPAGECEIFLEVMKLGNVVLLGVQPELCCRTFLEIKERSLFPYTIVFTLVNGSVKYMADEAAYRRVTYEAMNSPFAAGAAELLRDKALELFQKL</sequence>
<evidence type="ECO:0008006" key="3">
    <source>
        <dbReference type="Google" id="ProtNLM"/>
    </source>
</evidence>
<protein>
    <recommendedName>
        <fullName evidence="3">Neutral/alkaline non-lysosomal ceramidase N-terminal domain-containing protein</fullName>
    </recommendedName>
</protein>
<accession>A0A498RA26</accession>
<dbReference type="Proteomes" id="UP000277811">
    <property type="component" value="Unassembled WGS sequence"/>
</dbReference>
<reference evidence="1 2" key="1">
    <citation type="submission" date="2018-06" db="EMBL/GenBank/DDBJ databases">
        <authorList>
            <person name="Strepis N."/>
        </authorList>
    </citation>
    <scope>NUCLEOTIDE SEQUENCE [LARGE SCALE GENOMIC DNA]</scope>
    <source>
        <strain evidence="1">LUCI</strain>
    </source>
</reference>
<dbReference type="AlphaFoldDB" id="A0A498RA26"/>
<dbReference type="OrthoDB" id="2339720at2"/>
<dbReference type="RefSeq" id="WP_122630323.1">
    <property type="nucleotide sequence ID" value="NZ_UPPP01000127.1"/>
</dbReference>
<name>A0A498RA26_9FIRM</name>
<keyword evidence="2" id="KW-1185">Reference proteome</keyword>
<gene>
    <name evidence="1" type="ORF">LUCI_4841</name>
</gene>
<evidence type="ECO:0000313" key="2">
    <source>
        <dbReference type="Proteomes" id="UP000277811"/>
    </source>
</evidence>
<organism evidence="1 2">
    <name type="scientific">Lucifera butyrica</name>
    <dbReference type="NCBI Taxonomy" id="1351585"/>
    <lineage>
        <taxon>Bacteria</taxon>
        <taxon>Bacillati</taxon>
        <taxon>Bacillota</taxon>
        <taxon>Negativicutes</taxon>
        <taxon>Veillonellales</taxon>
        <taxon>Veillonellaceae</taxon>
        <taxon>Lucifera</taxon>
    </lineage>
</organism>
<evidence type="ECO:0000313" key="1">
    <source>
        <dbReference type="EMBL" id="VBB09546.1"/>
    </source>
</evidence>
<proteinExistence type="predicted"/>